<gene>
    <name evidence="2" type="ORF">S03H2_11800</name>
</gene>
<comment type="caution">
    <text evidence="2">The sequence shown here is derived from an EMBL/GenBank/DDBJ whole genome shotgun (WGS) entry which is preliminary data.</text>
</comment>
<evidence type="ECO:0000313" key="2">
    <source>
        <dbReference type="EMBL" id="GAH44160.1"/>
    </source>
</evidence>
<organism evidence="2">
    <name type="scientific">marine sediment metagenome</name>
    <dbReference type="NCBI Taxonomy" id="412755"/>
    <lineage>
        <taxon>unclassified sequences</taxon>
        <taxon>metagenomes</taxon>
        <taxon>ecological metagenomes</taxon>
    </lineage>
</organism>
<sequence>MTPPRLALMEKGNRMLSLWCRAAELQMNEPIPSEAYERGVEMGERLGGLLPVLFTCAVWLLLAAVCGLVIVLLIRFLWRRGGKQG</sequence>
<feature type="transmembrane region" description="Helical" evidence="1">
    <location>
        <begin position="52"/>
        <end position="78"/>
    </location>
</feature>
<proteinExistence type="predicted"/>
<evidence type="ECO:0000256" key="1">
    <source>
        <dbReference type="SAM" id="Phobius"/>
    </source>
</evidence>
<dbReference type="AlphaFoldDB" id="X1GH64"/>
<reference evidence="2" key="1">
    <citation type="journal article" date="2014" name="Front. Microbiol.">
        <title>High frequency of phylogenetically diverse reductive dehalogenase-homologous genes in deep subseafloor sedimentary metagenomes.</title>
        <authorList>
            <person name="Kawai M."/>
            <person name="Futagami T."/>
            <person name="Toyoda A."/>
            <person name="Takaki Y."/>
            <person name="Nishi S."/>
            <person name="Hori S."/>
            <person name="Arai W."/>
            <person name="Tsubouchi T."/>
            <person name="Morono Y."/>
            <person name="Uchiyama I."/>
            <person name="Ito T."/>
            <person name="Fujiyama A."/>
            <person name="Inagaki F."/>
            <person name="Takami H."/>
        </authorList>
    </citation>
    <scope>NUCLEOTIDE SEQUENCE</scope>
    <source>
        <strain evidence="2">Expedition CK06-06</strain>
    </source>
</reference>
<keyword evidence="1" id="KW-1133">Transmembrane helix</keyword>
<keyword evidence="1" id="KW-0472">Membrane</keyword>
<protein>
    <submittedName>
        <fullName evidence="2">Uncharacterized protein</fullName>
    </submittedName>
</protein>
<accession>X1GH64</accession>
<dbReference type="EMBL" id="BARU01006009">
    <property type="protein sequence ID" value="GAH44160.1"/>
    <property type="molecule type" value="Genomic_DNA"/>
</dbReference>
<keyword evidence="1" id="KW-0812">Transmembrane</keyword>
<name>X1GH64_9ZZZZ</name>